<evidence type="ECO:0008006" key="11">
    <source>
        <dbReference type="Google" id="ProtNLM"/>
    </source>
</evidence>
<evidence type="ECO:0000256" key="4">
    <source>
        <dbReference type="ARBA" id="ARBA00023015"/>
    </source>
</evidence>
<dbReference type="InterPro" id="IPR058031">
    <property type="entry name" value="AAA_lid_NorR"/>
</dbReference>
<dbReference type="SMART" id="SM00382">
    <property type="entry name" value="AAA"/>
    <property type="match status" value="1"/>
</dbReference>
<evidence type="ECO:0000256" key="5">
    <source>
        <dbReference type="ARBA" id="ARBA00023163"/>
    </source>
</evidence>
<feature type="domain" description="Sigma-54 factor interaction" evidence="7">
    <location>
        <begin position="139"/>
        <end position="368"/>
    </location>
</feature>
<dbReference type="Gene3D" id="3.40.50.300">
    <property type="entry name" value="P-loop containing nucleotide triphosphate hydrolases"/>
    <property type="match status" value="1"/>
</dbReference>
<dbReference type="GO" id="GO:0005524">
    <property type="term" value="F:ATP binding"/>
    <property type="evidence" value="ECO:0007669"/>
    <property type="project" value="UniProtKB-KW"/>
</dbReference>
<comment type="caution">
    <text evidence="9">The sequence shown here is derived from an EMBL/GenBank/DDBJ whole genome shotgun (WGS) entry which is preliminary data.</text>
</comment>
<dbReference type="PROSITE" id="PS50045">
    <property type="entry name" value="SIGMA54_INTERACT_4"/>
    <property type="match status" value="1"/>
</dbReference>
<accession>A0A1F7F3J5</accession>
<dbReference type="Proteomes" id="UP000179243">
    <property type="component" value="Unassembled WGS sequence"/>
</dbReference>
<evidence type="ECO:0000313" key="9">
    <source>
        <dbReference type="EMBL" id="OGK01133.1"/>
    </source>
</evidence>
<protein>
    <recommendedName>
        <fullName evidence="11">Fis family transcriptional regulator</fullName>
    </recommendedName>
</protein>
<evidence type="ECO:0000256" key="3">
    <source>
        <dbReference type="ARBA" id="ARBA00022840"/>
    </source>
</evidence>
<dbReference type="Gene3D" id="3.40.50.2300">
    <property type="match status" value="1"/>
</dbReference>
<name>A0A1F7F3J5_UNCRA</name>
<dbReference type="Pfam" id="PF02954">
    <property type="entry name" value="HTH_8"/>
    <property type="match status" value="1"/>
</dbReference>
<dbReference type="FunFam" id="3.40.50.2300:FF:000018">
    <property type="entry name" value="DNA-binding transcriptional regulator NtrC"/>
    <property type="match status" value="1"/>
</dbReference>
<dbReference type="PANTHER" id="PTHR32071:SF17">
    <property type="entry name" value="TRANSCRIPTIONAL REGULATOR (NTRC FAMILY)"/>
    <property type="match status" value="1"/>
</dbReference>
<feature type="modified residue" description="4-aspartylphosphate" evidence="6">
    <location>
        <position position="52"/>
    </location>
</feature>
<dbReference type="InterPro" id="IPR001789">
    <property type="entry name" value="Sig_transdc_resp-reg_receiver"/>
</dbReference>
<evidence type="ECO:0000256" key="6">
    <source>
        <dbReference type="PROSITE-ProRule" id="PRU00169"/>
    </source>
</evidence>
<dbReference type="PROSITE" id="PS50110">
    <property type="entry name" value="RESPONSE_REGULATORY"/>
    <property type="match status" value="1"/>
</dbReference>
<gene>
    <name evidence="9" type="ORF">A2519_20440</name>
</gene>
<dbReference type="InterPro" id="IPR002078">
    <property type="entry name" value="Sigma_54_int"/>
</dbReference>
<dbReference type="FunFam" id="3.40.50.300:FF:000006">
    <property type="entry name" value="DNA-binding transcriptional regulator NtrC"/>
    <property type="match status" value="1"/>
</dbReference>
<evidence type="ECO:0000313" key="10">
    <source>
        <dbReference type="Proteomes" id="UP000179243"/>
    </source>
</evidence>
<evidence type="ECO:0000259" key="7">
    <source>
        <dbReference type="PROSITE" id="PS50045"/>
    </source>
</evidence>
<dbReference type="GO" id="GO:0000160">
    <property type="term" value="P:phosphorelay signal transduction system"/>
    <property type="evidence" value="ECO:0007669"/>
    <property type="project" value="InterPro"/>
</dbReference>
<dbReference type="EMBL" id="MFYX01000132">
    <property type="protein sequence ID" value="OGK01133.1"/>
    <property type="molecule type" value="Genomic_DNA"/>
</dbReference>
<dbReference type="Pfam" id="PF00158">
    <property type="entry name" value="Sigma54_activat"/>
    <property type="match status" value="1"/>
</dbReference>
<dbReference type="InterPro" id="IPR003593">
    <property type="entry name" value="AAA+_ATPase"/>
</dbReference>
<dbReference type="CDD" id="cd00009">
    <property type="entry name" value="AAA"/>
    <property type="match status" value="1"/>
</dbReference>
<keyword evidence="1 6" id="KW-0597">Phosphoprotein</keyword>
<dbReference type="GO" id="GO:0043565">
    <property type="term" value="F:sequence-specific DNA binding"/>
    <property type="evidence" value="ECO:0007669"/>
    <property type="project" value="InterPro"/>
</dbReference>
<dbReference type="AlphaFoldDB" id="A0A1F7F3J5"/>
<dbReference type="SMART" id="SM00448">
    <property type="entry name" value="REC"/>
    <property type="match status" value="1"/>
</dbReference>
<dbReference type="InterPro" id="IPR011006">
    <property type="entry name" value="CheY-like_superfamily"/>
</dbReference>
<dbReference type="Gene3D" id="1.10.10.60">
    <property type="entry name" value="Homeodomain-like"/>
    <property type="match status" value="1"/>
</dbReference>
<dbReference type="Pfam" id="PF25601">
    <property type="entry name" value="AAA_lid_14"/>
    <property type="match status" value="1"/>
</dbReference>
<reference evidence="9 10" key="1">
    <citation type="journal article" date="2016" name="Nat. Commun.">
        <title>Thousands of microbial genomes shed light on interconnected biogeochemical processes in an aquifer system.</title>
        <authorList>
            <person name="Anantharaman K."/>
            <person name="Brown C.T."/>
            <person name="Hug L.A."/>
            <person name="Sharon I."/>
            <person name="Castelle C.J."/>
            <person name="Probst A.J."/>
            <person name="Thomas B.C."/>
            <person name="Singh A."/>
            <person name="Wilkins M.J."/>
            <person name="Karaoz U."/>
            <person name="Brodie E.L."/>
            <person name="Williams K.H."/>
            <person name="Hubbard S.S."/>
            <person name="Banfield J.F."/>
        </authorList>
    </citation>
    <scope>NUCLEOTIDE SEQUENCE [LARGE SCALE GENOMIC DNA]</scope>
</reference>
<dbReference type="PROSITE" id="PS00675">
    <property type="entry name" value="SIGMA54_INTERACT_1"/>
    <property type="match status" value="1"/>
</dbReference>
<evidence type="ECO:0000256" key="1">
    <source>
        <dbReference type="ARBA" id="ARBA00022553"/>
    </source>
</evidence>
<organism evidence="9 10">
    <name type="scientific">Candidatus Raymondbacteria bacterium RIFOXYD12_FULL_49_13</name>
    <dbReference type="NCBI Taxonomy" id="1817890"/>
    <lineage>
        <taxon>Bacteria</taxon>
        <taxon>Raymondiibacteriota</taxon>
    </lineage>
</organism>
<feature type="domain" description="Response regulatory" evidence="8">
    <location>
        <begin position="3"/>
        <end position="117"/>
    </location>
</feature>
<dbReference type="InterPro" id="IPR002197">
    <property type="entry name" value="HTH_Fis"/>
</dbReference>
<dbReference type="SUPFAM" id="SSF52172">
    <property type="entry name" value="CheY-like"/>
    <property type="match status" value="1"/>
</dbReference>
<dbReference type="InterPro" id="IPR027417">
    <property type="entry name" value="P-loop_NTPase"/>
</dbReference>
<sequence length="449" mass="50064">MAKILVIDDEENIRKTLDEILSDEAHEVVSAGDGNQGLRALKEELPDVVLLDIQLPGRDGLEILQEIKSSGVDCEVIMISGHGTIEAAIKAIRLGAYHFLQKPLAMVEVKQNVRHAAEAKLQRDELQSLKEKEGNRYRIVGTGSAVERMEQQIAKVAPTPGRVLITGQSGSGKELVAYAIHRQSQRASGPFVKINCAAIPQNLIESELFGHERGSFTGAVSLKKGKFETAHLGTLFLDEIGDMDLNTQTKVLRVIQEGEFERVGGIKTIKVDVRIVAATHRDLEAMIAARTFREDLYYRLNVVPIRVPTLAERTEDIPALAQYFLELYCAENSMAKKSFASEALSLLCARTYKGNIRELKNIVERAAILTEAPVISAAALQALIEIKQEANMSLFTRTRPLNQAKDELERVYVQTQLELNEWNIPRTADLLDMQRTNLHRKIKQLGIER</sequence>
<dbReference type="Pfam" id="PF00072">
    <property type="entry name" value="Response_reg"/>
    <property type="match status" value="1"/>
</dbReference>
<keyword evidence="5" id="KW-0804">Transcription</keyword>
<keyword evidence="4" id="KW-0805">Transcription regulation</keyword>
<evidence type="ECO:0000259" key="8">
    <source>
        <dbReference type="PROSITE" id="PS50110"/>
    </source>
</evidence>
<evidence type="ECO:0000256" key="2">
    <source>
        <dbReference type="ARBA" id="ARBA00022741"/>
    </source>
</evidence>
<proteinExistence type="predicted"/>
<dbReference type="Gene3D" id="1.10.8.60">
    <property type="match status" value="1"/>
</dbReference>
<keyword evidence="2" id="KW-0547">Nucleotide-binding</keyword>
<dbReference type="InterPro" id="IPR025662">
    <property type="entry name" value="Sigma_54_int_dom_ATP-bd_1"/>
</dbReference>
<dbReference type="GO" id="GO:0006355">
    <property type="term" value="P:regulation of DNA-templated transcription"/>
    <property type="evidence" value="ECO:0007669"/>
    <property type="project" value="InterPro"/>
</dbReference>
<dbReference type="PANTHER" id="PTHR32071">
    <property type="entry name" value="TRANSCRIPTIONAL REGULATORY PROTEIN"/>
    <property type="match status" value="1"/>
</dbReference>
<dbReference type="SUPFAM" id="SSF46689">
    <property type="entry name" value="Homeodomain-like"/>
    <property type="match status" value="1"/>
</dbReference>
<dbReference type="InterPro" id="IPR009057">
    <property type="entry name" value="Homeodomain-like_sf"/>
</dbReference>
<dbReference type="SUPFAM" id="SSF52540">
    <property type="entry name" value="P-loop containing nucleoside triphosphate hydrolases"/>
    <property type="match status" value="1"/>
</dbReference>
<keyword evidence="3" id="KW-0067">ATP-binding</keyword>